<dbReference type="RefSeq" id="WP_188174825.1">
    <property type="nucleotide sequence ID" value="NZ_JACVVD010000004.1"/>
</dbReference>
<accession>A0A926QIY7</accession>
<dbReference type="Proteomes" id="UP000650466">
    <property type="component" value="Unassembled WGS sequence"/>
</dbReference>
<dbReference type="AlphaFoldDB" id="A0A926QIY7"/>
<sequence length="142" mass="16119">MEGSFDWSVVVLLLGLSSLIIGYYGAIHPVPPIRHTDISVIQLPAAWNSQATSPCLLRVRRKIPARKALQGQKDEEADSLRFHENDQTMLMNTRRNWRNGFDISTYHKAFVHWFILVSQYDIRLGPRHYSADPAGQGAAISF</sequence>
<proteinExistence type="predicted"/>
<organism evidence="2 3">
    <name type="scientific">Paenibacillus sedimenti</name>
    <dbReference type="NCBI Taxonomy" id="2770274"/>
    <lineage>
        <taxon>Bacteria</taxon>
        <taxon>Bacillati</taxon>
        <taxon>Bacillota</taxon>
        <taxon>Bacilli</taxon>
        <taxon>Bacillales</taxon>
        <taxon>Paenibacillaceae</taxon>
        <taxon>Paenibacillus</taxon>
    </lineage>
</organism>
<keyword evidence="3" id="KW-1185">Reference proteome</keyword>
<keyword evidence="1" id="KW-1133">Transmembrane helix</keyword>
<comment type="caution">
    <text evidence="2">The sequence shown here is derived from an EMBL/GenBank/DDBJ whole genome shotgun (WGS) entry which is preliminary data.</text>
</comment>
<keyword evidence="1" id="KW-0472">Membrane</keyword>
<gene>
    <name evidence="2" type="ORF">ICC18_12860</name>
</gene>
<keyword evidence="1" id="KW-0812">Transmembrane</keyword>
<evidence type="ECO:0000313" key="3">
    <source>
        <dbReference type="Proteomes" id="UP000650466"/>
    </source>
</evidence>
<name>A0A926QIY7_9BACL</name>
<evidence type="ECO:0000256" key="1">
    <source>
        <dbReference type="SAM" id="Phobius"/>
    </source>
</evidence>
<dbReference type="EMBL" id="JACVVD010000004">
    <property type="protein sequence ID" value="MBD0381010.1"/>
    <property type="molecule type" value="Genomic_DNA"/>
</dbReference>
<evidence type="ECO:0000313" key="2">
    <source>
        <dbReference type="EMBL" id="MBD0381010.1"/>
    </source>
</evidence>
<reference evidence="2" key="1">
    <citation type="submission" date="2020-09" db="EMBL/GenBank/DDBJ databases">
        <title>Draft Genome Sequence of Paenibacillus sp. WST5.</title>
        <authorList>
            <person name="Bao Z."/>
        </authorList>
    </citation>
    <scope>NUCLEOTIDE SEQUENCE</scope>
    <source>
        <strain evidence="2">WST5</strain>
    </source>
</reference>
<feature type="transmembrane region" description="Helical" evidence="1">
    <location>
        <begin position="7"/>
        <end position="26"/>
    </location>
</feature>
<protein>
    <submittedName>
        <fullName evidence="2">Uncharacterized protein</fullName>
    </submittedName>
</protein>